<dbReference type="GO" id="GO:0016491">
    <property type="term" value="F:oxidoreductase activity"/>
    <property type="evidence" value="ECO:0007669"/>
    <property type="project" value="InterPro"/>
</dbReference>
<sequence>MEFKTINPQVIAQFRSGHEIEGVPGVTRENHILLTTLGRKSGRRQTIPLRVFHTHGDRLVVVAGNGGRAPNPGWYLNLLAEPRVTIEDAAETYDAVATEITGGERDELWQLFKEQNPGMTEYLAGAAGRVIPVIALTRSRAAK</sequence>
<dbReference type="RefSeq" id="WP_091628857.1">
    <property type="nucleotide sequence ID" value="NZ_FOEF01000033.1"/>
</dbReference>
<comment type="similarity">
    <text evidence="1">Belongs to the F420H(2)-dependent quinone reductase family.</text>
</comment>
<dbReference type="AlphaFoldDB" id="A0A1H8YP92"/>
<dbReference type="STRING" id="394193.SAMN04489732_13318"/>
<reference evidence="3 4" key="1">
    <citation type="submission" date="2016-10" db="EMBL/GenBank/DDBJ databases">
        <authorList>
            <person name="de Groot N.N."/>
        </authorList>
    </citation>
    <scope>NUCLEOTIDE SEQUENCE [LARGE SCALE GENOMIC DNA]</scope>
    <source>
        <strain evidence="3 4">DSM 44993</strain>
    </source>
</reference>
<dbReference type="GO" id="GO:0070967">
    <property type="term" value="F:coenzyme F420 binding"/>
    <property type="evidence" value="ECO:0007669"/>
    <property type="project" value="TreeGrafter"/>
</dbReference>
<accession>A0A1H8YP92</accession>
<name>A0A1H8YP92_9PSEU</name>
<evidence type="ECO:0000256" key="2">
    <source>
        <dbReference type="ARBA" id="ARBA00049106"/>
    </source>
</evidence>
<protein>
    <submittedName>
        <fullName evidence="3">Deazaflavin-dependent oxidoreductase, nitroreductase family</fullName>
    </submittedName>
</protein>
<evidence type="ECO:0000313" key="4">
    <source>
        <dbReference type="Proteomes" id="UP000198582"/>
    </source>
</evidence>
<gene>
    <name evidence="3" type="ORF">SAMN04489732_13318</name>
</gene>
<dbReference type="Gene3D" id="2.30.110.10">
    <property type="entry name" value="Electron Transport, Fmn-binding Protein, Chain A"/>
    <property type="match status" value="1"/>
</dbReference>
<dbReference type="NCBIfam" id="TIGR00026">
    <property type="entry name" value="hi_GC_TIGR00026"/>
    <property type="match status" value="1"/>
</dbReference>
<proteinExistence type="inferred from homology"/>
<evidence type="ECO:0000313" key="3">
    <source>
        <dbReference type="EMBL" id="SEP53903.1"/>
    </source>
</evidence>
<dbReference type="GO" id="GO:0005886">
    <property type="term" value="C:plasma membrane"/>
    <property type="evidence" value="ECO:0007669"/>
    <property type="project" value="TreeGrafter"/>
</dbReference>
<dbReference type="EMBL" id="FOEF01000033">
    <property type="protein sequence ID" value="SEP53903.1"/>
    <property type="molecule type" value="Genomic_DNA"/>
</dbReference>
<dbReference type="InterPro" id="IPR004378">
    <property type="entry name" value="F420H2_quin_Rdtase"/>
</dbReference>
<organism evidence="3 4">
    <name type="scientific">Amycolatopsis saalfeldensis</name>
    <dbReference type="NCBI Taxonomy" id="394193"/>
    <lineage>
        <taxon>Bacteria</taxon>
        <taxon>Bacillati</taxon>
        <taxon>Actinomycetota</taxon>
        <taxon>Actinomycetes</taxon>
        <taxon>Pseudonocardiales</taxon>
        <taxon>Pseudonocardiaceae</taxon>
        <taxon>Amycolatopsis</taxon>
    </lineage>
</organism>
<keyword evidence="4" id="KW-1185">Reference proteome</keyword>
<dbReference type="PANTHER" id="PTHR39428">
    <property type="entry name" value="F420H(2)-DEPENDENT QUINONE REDUCTASE RV1261C"/>
    <property type="match status" value="1"/>
</dbReference>
<comment type="catalytic activity">
    <reaction evidence="2">
        <text>oxidized coenzyme F420-(gamma-L-Glu)(n) + a quinol + H(+) = reduced coenzyme F420-(gamma-L-Glu)(n) + a quinone</text>
        <dbReference type="Rhea" id="RHEA:39663"/>
        <dbReference type="Rhea" id="RHEA-COMP:12939"/>
        <dbReference type="Rhea" id="RHEA-COMP:14378"/>
        <dbReference type="ChEBI" id="CHEBI:15378"/>
        <dbReference type="ChEBI" id="CHEBI:24646"/>
        <dbReference type="ChEBI" id="CHEBI:132124"/>
        <dbReference type="ChEBI" id="CHEBI:133980"/>
        <dbReference type="ChEBI" id="CHEBI:139511"/>
    </reaction>
</comment>
<evidence type="ECO:0000256" key="1">
    <source>
        <dbReference type="ARBA" id="ARBA00008710"/>
    </source>
</evidence>
<dbReference type="Pfam" id="PF04075">
    <property type="entry name" value="F420H2_quin_red"/>
    <property type="match status" value="1"/>
</dbReference>
<dbReference type="PANTHER" id="PTHR39428:SF1">
    <property type="entry name" value="F420H(2)-DEPENDENT QUINONE REDUCTASE RV1261C"/>
    <property type="match status" value="1"/>
</dbReference>
<dbReference type="InterPro" id="IPR012349">
    <property type="entry name" value="Split_barrel_FMN-bd"/>
</dbReference>
<dbReference type="OrthoDB" id="8225825at2"/>
<dbReference type="Proteomes" id="UP000198582">
    <property type="component" value="Unassembled WGS sequence"/>
</dbReference>